<name>A0A0E0D4Q0_9ORYZ</name>
<reference evidence="9" key="2">
    <citation type="submission" date="2018-05" db="EMBL/GenBank/DDBJ databases">
        <title>OmerRS3 (Oryza meridionalis Reference Sequence Version 3).</title>
        <authorList>
            <person name="Zhang J."/>
            <person name="Kudrna D."/>
            <person name="Lee S."/>
            <person name="Talag J."/>
            <person name="Welchert J."/>
            <person name="Wing R.A."/>
        </authorList>
    </citation>
    <scope>NUCLEOTIDE SEQUENCE [LARGE SCALE GENOMIC DNA]</scope>
    <source>
        <strain evidence="9">cv. OR44</strain>
    </source>
</reference>
<dbReference type="GO" id="GO:2000014">
    <property type="term" value="P:regulation of endosperm development"/>
    <property type="evidence" value="ECO:0007669"/>
    <property type="project" value="EnsemblPlants"/>
</dbReference>
<comment type="subcellular location">
    <subcellularLocation>
        <location evidence="1">Plastid</location>
        <location evidence="1">Chloroplast</location>
    </subcellularLocation>
</comment>
<dbReference type="GO" id="GO:0019252">
    <property type="term" value="P:starch biosynthetic process"/>
    <property type="evidence" value="ECO:0007669"/>
    <property type="project" value="EnsemblPlants"/>
</dbReference>
<dbReference type="STRING" id="40149.A0A0E0D4Q0"/>
<proteinExistence type="predicted"/>
<evidence type="ECO:0000259" key="8">
    <source>
        <dbReference type="Pfam" id="PF16561"/>
    </source>
</evidence>
<dbReference type="SUPFAM" id="SSF81296">
    <property type="entry name" value="E set domains"/>
    <property type="match status" value="1"/>
</dbReference>
<feature type="region of interest" description="Disordered" evidence="7">
    <location>
        <begin position="212"/>
        <end position="336"/>
    </location>
</feature>
<dbReference type="PANTHER" id="PTHR47434:SF1">
    <property type="entry name" value="PROTEIN PTST HOMOLOG 2, CHLOROPLASTIC"/>
    <property type="match status" value="1"/>
</dbReference>
<keyword evidence="5 6" id="KW-0175">Coiled coil</keyword>
<evidence type="ECO:0000256" key="2">
    <source>
        <dbReference type="ARBA" id="ARBA00022528"/>
    </source>
</evidence>
<feature type="compositionally biased region" description="Basic and acidic residues" evidence="7">
    <location>
        <begin position="265"/>
        <end position="289"/>
    </location>
</feature>
<evidence type="ECO:0000256" key="5">
    <source>
        <dbReference type="ARBA" id="ARBA00023054"/>
    </source>
</evidence>
<keyword evidence="3" id="KW-0934">Plastid</keyword>
<dbReference type="EnsemblPlants" id="OMERI03G26290.1">
    <property type="protein sequence ID" value="OMERI03G26290.1"/>
    <property type="gene ID" value="OMERI03G26290"/>
</dbReference>
<dbReference type="GO" id="GO:2001066">
    <property type="term" value="F:amylopectin binding"/>
    <property type="evidence" value="ECO:0007669"/>
    <property type="project" value="EnsemblPlants"/>
</dbReference>
<dbReference type="InterPro" id="IPR014756">
    <property type="entry name" value="Ig_E-set"/>
</dbReference>
<dbReference type="Proteomes" id="UP000008021">
    <property type="component" value="Chromosome 3"/>
</dbReference>
<evidence type="ECO:0000313" key="9">
    <source>
        <dbReference type="EnsemblPlants" id="OMERI03G26290.1"/>
    </source>
</evidence>
<evidence type="ECO:0000256" key="4">
    <source>
        <dbReference type="ARBA" id="ARBA00022946"/>
    </source>
</evidence>
<keyword evidence="2" id="KW-0150">Chloroplast</keyword>
<evidence type="ECO:0000256" key="6">
    <source>
        <dbReference type="SAM" id="Coils"/>
    </source>
</evidence>
<accession>A0A0E0D4Q0</accession>
<dbReference type="PANTHER" id="PTHR47434">
    <property type="entry name" value="PROTEIN PTST HOMOLOG 3, CHLOROPLASTIC"/>
    <property type="match status" value="1"/>
</dbReference>
<dbReference type="InterPro" id="IPR013783">
    <property type="entry name" value="Ig-like_fold"/>
</dbReference>
<keyword evidence="4" id="KW-0809">Transit peptide</keyword>
<evidence type="ECO:0000313" key="10">
    <source>
        <dbReference type="Proteomes" id="UP000008021"/>
    </source>
</evidence>
<dbReference type="Pfam" id="PF16561">
    <property type="entry name" value="AMPK1_CBM"/>
    <property type="match status" value="1"/>
</dbReference>
<organism evidence="9">
    <name type="scientific">Oryza meridionalis</name>
    <dbReference type="NCBI Taxonomy" id="40149"/>
    <lineage>
        <taxon>Eukaryota</taxon>
        <taxon>Viridiplantae</taxon>
        <taxon>Streptophyta</taxon>
        <taxon>Embryophyta</taxon>
        <taxon>Tracheophyta</taxon>
        <taxon>Spermatophyta</taxon>
        <taxon>Magnoliopsida</taxon>
        <taxon>Liliopsida</taxon>
        <taxon>Poales</taxon>
        <taxon>Poaceae</taxon>
        <taxon>BOP clade</taxon>
        <taxon>Oryzoideae</taxon>
        <taxon>Oryzeae</taxon>
        <taxon>Oryzinae</taxon>
        <taxon>Oryza</taxon>
    </lineage>
</organism>
<evidence type="ECO:0000256" key="3">
    <source>
        <dbReference type="ARBA" id="ARBA00022640"/>
    </source>
</evidence>
<dbReference type="CDD" id="cd02859">
    <property type="entry name" value="E_set_AMPKbeta_like_N"/>
    <property type="match status" value="1"/>
</dbReference>
<feature type="region of interest" description="Disordered" evidence="7">
    <location>
        <begin position="104"/>
        <end position="138"/>
    </location>
</feature>
<protein>
    <recommendedName>
        <fullName evidence="8">AMP-activated protein kinase glycogen-binding domain-containing protein</fullName>
    </recommendedName>
</protein>
<dbReference type="InterPro" id="IPR032640">
    <property type="entry name" value="AMPK1_CBM"/>
</dbReference>
<dbReference type="Gramene" id="OMERI03G26290.1">
    <property type="protein sequence ID" value="OMERI03G26290.1"/>
    <property type="gene ID" value="OMERI03G26290"/>
</dbReference>
<reference evidence="9" key="1">
    <citation type="submission" date="2015-04" db="UniProtKB">
        <authorList>
            <consortium name="EnsemblPlants"/>
        </authorList>
    </citation>
    <scope>IDENTIFICATION</scope>
</reference>
<evidence type="ECO:0000256" key="1">
    <source>
        <dbReference type="ARBA" id="ARBA00004229"/>
    </source>
</evidence>
<dbReference type="FunFam" id="2.60.40.10:FF:001513">
    <property type="entry name" value="Protein PTST, chloroplastic"/>
    <property type="match status" value="1"/>
</dbReference>
<dbReference type="Gene3D" id="2.60.40.10">
    <property type="entry name" value="Immunoglobulins"/>
    <property type="match status" value="1"/>
</dbReference>
<feature type="compositionally biased region" description="Low complexity" evidence="7">
    <location>
        <begin position="212"/>
        <end position="241"/>
    </location>
</feature>
<sequence>MQVILYPKLEAQLVSSLFSFEKIPVPLTFIQPTAGNHLDMMARDDVLAEDDPSAEKQHRNATEMLPLLLPLPVTPPPLPSPTLTLAPSPSSAPRRLVLLAAAAPHHHHRRRRVYRRQRAAPPPPPPQAPRTSSNAARGEEDLEEAIYEFMRRSDKPGAFPTRAELVAAGRADLAAAVDACGGWLSLGWPSGGAEAGRASSSVGVHPNYPPEAGAAAGGASDLAQGAAWASSREAEASPSGRQPETEEEETETNFGTGLDGMLTRLQRERERVRPPLPRRSDGAGGERDNVALMGQSGAPSHSATGGRYTPKVPDNGNIHSSHPQNGALEHNKGPKSLTNDAWRTWSLDKGGFSDFQAAEIHSTNSRKSFRHDGLDILAQDDMHGPSNGVAVHDYDINDVDSERDDIHARLQNLELDLTAALHTLRSRFDKVISDMSEGDGAKAPNGLSDDWEFEETKVMQAQEELRSIRAKIAVLEGKMALEIIEKNKIIEEKQRRLDEAEKALSELRTVYIVWSNPASEVLLTGSFDGWTSQRRMERSERGTFSLNLRLYPGRYEIKFIVDGVWRNDPLRPLVSNNGHENNLLTLNSDGVWLHEGEKANKSCKCKPEDHEVDDVEDADAGDHPVEEVEPPLVEVLRQPVAPCSGGPVHDGDEEPTEVVPQRQVAEGERAGHAPHNSIWLMRLNASESPSTMSCGTIHRLDMAEMAPPVMVVPSVGCVSAMCRLRSSTTADITIATVDSAIPIPCRCRSVSPSSFPVTLRRRGTRRRS</sequence>
<feature type="compositionally biased region" description="Basic residues" evidence="7">
    <location>
        <begin position="104"/>
        <end position="118"/>
    </location>
</feature>
<dbReference type="GO" id="GO:0009507">
    <property type="term" value="C:chloroplast"/>
    <property type="evidence" value="ECO:0007669"/>
    <property type="project" value="UniProtKB-SubCell"/>
</dbReference>
<dbReference type="GO" id="GO:2001070">
    <property type="term" value="F:starch binding"/>
    <property type="evidence" value="ECO:0007669"/>
    <property type="project" value="EnsemblPlants"/>
</dbReference>
<dbReference type="AlphaFoldDB" id="A0A0E0D4Q0"/>
<keyword evidence="10" id="KW-1185">Reference proteome</keyword>
<feature type="domain" description="AMP-activated protein kinase glycogen-binding" evidence="8">
    <location>
        <begin position="510"/>
        <end position="587"/>
    </location>
</feature>
<evidence type="ECO:0000256" key="7">
    <source>
        <dbReference type="SAM" id="MobiDB-lite"/>
    </source>
</evidence>
<feature type="coiled-coil region" evidence="6">
    <location>
        <begin position="458"/>
        <end position="510"/>
    </location>
</feature>